<dbReference type="GO" id="GO:0009279">
    <property type="term" value="C:cell outer membrane"/>
    <property type="evidence" value="ECO:0007669"/>
    <property type="project" value="TreeGrafter"/>
</dbReference>
<proteinExistence type="predicted"/>
<feature type="non-terminal residue" evidence="3">
    <location>
        <position position="221"/>
    </location>
</feature>
<dbReference type="PROSITE" id="PS52016">
    <property type="entry name" value="TONB_DEPENDENT_REC_3"/>
    <property type="match status" value="1"/>
</dbReference>
<dbReference type="InterPro" id="IPR037066">
    <property type="entry name" value="Plug_dom_sf"/>
</dbReference>
<feature type="domain" description="TonB-dependent receptor plug" evidence="2">
    <location>
        <begin position="42"/>
        <end position="149"/>
    </location>
</feature>
<dbReference type="Gene3D" id="2.170.130.10">
    <property type="entry name" value="TonB-dependent receptor, plug domain"/>
    <property type="match status" value="1"/>
</dbReference>
<gene>
    <name evidence="3" type="ORF">METZ01_LOCUS460981</name>
</gene>
<dbReference type="AlphaFoldDB" id="A0A383AJW4"/>
<dbReference type="EMBL" id="UINC01192806">
    <property type="protein sequence ID" value="SVE08127.1"/>
    <property type="molecule type" value="Genomic_DNA"/>
</dbReference>
<name>A0A383AJW4_9ZZZZ</name>
<evidence type="ECO:0000313" key="3">
    <source>
        <dbReference type="EMBL" id="SVE08127.1"/>
    </source>
</evidence>
<dbReference type="GO" id="GO:0044718">
    <property type="term" value="P:siderophore transmembrane transport"/>
    <property type="evidence" value="ECO:0007669"/>
    <property type="project" value="TreeGrafter"/>
</dbReference>
<dbReference type="InterPro" id="IPR039426">
    <property type="entry name" value="TonB-dep_rcpt-like"/>
</dbReference>
<dbReference type="GO" id="GO:0015344">
    <property type="term" value="F:siderophore uptake transmembrane transporter activity"/>
    <property type="evidence" value="ECO:0007669"/>
    <property type="project" value="TreeGrafter"/>
</dbReference>
<dbReference type="SUPFAM" id="SSF56935">
    <property type="entry name" value="Porins"/>
    <property type="match status" value="1"/>
</dbReference>
<dbReference type="Pfam" id="PF07715">
    <property type="entry name" value="Plug"/>
    <property type="match status" value="1"/>
</dbReference>
<dbReference type="InterPro" id="IPR012910">
    <property type="entry name" value="Plug_dom"/>
</dbReference>
<protein>
    <recommendedName>
        <fullName evidence="2">TonB-dependent receptor plug domain-containing protein</fullName>
    </recommendedName>
</protein>
<dbReference type="PANTHER" id="PTHR30069">
    <property type="entry name" value="TONB-DEPENDENT OUTER MEMBRANE RECEPTOR"/>
    <property type="match status" value="1"/>
</dbReference>
<evidence type="ECO:0000256" key="1">
    <source>
        <dbReference type="SAM" id="MobiDB-lite"/>
    </source>
</evidence>
<feature type="region of interest" description="Disordered" evidence="1">
    <location>
        <begin position="198"/>
        <end position="221"/>
    </location>
</feature>
<dbReference type="PANTHER" id="PTHR30069:SF27">
    <property type="entry name" value="BLL4766 PROTEIN"/>
    <property type="match status" value="1"/>
</dbReference>
<organism evidence="3">
    <name type="scientific">marine metagenome</name>
    <dbReference type="NCBI Taxonomy" id="408172"/>
    <lineage>
        <taxon>unclassified sequences</taxon>
        <taxon>metagenomes</taxon>
        <taxon>ecological metagenomes</taxon>
    </lineage>
</organism>
<accession>A0A383AJW4</accession>
<sequence length="221" mass="23915">MHFYYLIIVLIISLLPISTVAADNLMDPVIVTATKVKTKDTKATYASEIYYRDDIVQSGARSVIDFLNQNTSAVIMSNSGNRLTPKIDIRGFGTVDGFKNLVITVNGRRMNNIDSSPQDLSSIPINNIKRIEITKGSGSVMFGDGAQSGSIQIYTRDSTETTLEGSAGNYGQQNQAFSTGLSEEKFIISASGLHSGNTGYSDDDPAGESNASDVRSYQFKL</sequence>
<reference evidence="3" key="1">
    <citation type="submission" date="2018-05" db="EMBL/GenBank/DDBJ databases">
        <authorList>
            <person name="Lanie J.A."/>
            <person name="Ng W.-L."/>
            <person name="Kazmierczak K.M."/>
            <person name="Andrzejewski T.M."/>
            <person name="Davidsen T.M."/>
            <person name="Wayne K.J."/>
            <person name="Tettelin H."/>
            <person name="Glass J.I."/>
            <person name="Rusch D."/>
            <person name="Podicherti R."/>
            <person name="Tsui H.-C.T."/>
            <person name="Winkler M.E."/>
        </authorList>
    </citation>
    <scope>NUCLEOTIDE SEQUENCE</scope>
</reference>
<evidence type="ECO:0000259" key="2">
    <source>
        <dbReference type="Pfam" id="PF07715"/>
    </source>
</evidence>